<gene>
    <name evidence="1" type="ORF">LCGC14_1614960</name>
</gene>
<sequence length="85" mass="9767">MNKCIKYFGALFMEKIEKDEWKVSIGRISWWIVFADAMYIWISSVGEKDITDHHLTVLLLLAGYNFGKKGLEVIKNKMTNNNGPG</sequence>
<name>A0A0F9I766_9ZZZZ</name>
<dbReference type="AlphaFoldDB" id="A0A0F9I766"/>
<organism evidence="1">
    <name type="scientific">marine sediment metagenome</name>
    <dbReference type="NCBI Taxonomy" id="412755"/>
    <lineage>
        <taxon>unclassified sequences</taxon>
        <taxon>metagenomes</taxon>
        <taxon>ecological metagenomes</taxon>
    </lineage>
</organism>
<comment type="caution">
    <text evidence="1">The sequence shown here is derived from an EMBL/GenBank/DDBJ whole genome shotgun (WGS) entry which is preliminary data.</text>
</comment>
<protein>
    <submittedName>
        <fullName evidence="1">Uncharacterized protein</fullName>
    </submittedName>
</protein>
<accession>A0A0F9I766</accession>
<evidence type="ECO:0000313" key="1">
    <source>
        <dbReference type="EMBL" id="KKM23461.1"/>
    </source>
</evidence>
<proteinExistence type="predicted"/>
<dbReference type="EMBL" id="LAZR01013119">
    <property type="protein sequence ID" value="KKM23461.1"/>
    <property type="molecule type" value="Genomic_DNA"/>
</dbReference>
<reference evidence="1" key="1">
    <citation type="journal article" date="2015" name="Nature">
        <title>Complex archaea that bridge the gap between prokaryotes and eukaryotes.</title>
        <authorList>
            <person name="Spang A."/>
            <person name="Saw J.H."/>
            <person name="Jorgensen S.L."/>
            <person name="Zaremba-Niedzwiedzka K."/>
            <person name="Martijn J."/>
            <person name="Lind A.E."/>
            <person name="van Eijk R."/>
            <person name="Schleper C."/>
            <person name="Guy L."/>
            <person name="Ettema T.J."/>
        </authorList>
    </citation>
    <scope>NUCLEOTIDE SEQUENCE</scope>
</reference>